<organism evidence="6 7">
    <name type="scientific">Exophiala oligosperma</name>
    <dbReference type="NCBI Taxonomy" id="215243"/>
    <lineage>
        <taxon>Eukaryota</taxon>
        <taxon>Fungi</taxon>
        <taxon>Dikarya</taxon>
        <taxon>Ascomycota</taxon>
        <taxon>Pezizomycotina</taxon>
        <taxon>Eurotiomycetes</taxon>
        <taxon>Chaetothyriomycetidae</taxon>
        <taxon>Chaetothyriales</taxon>
        <taxon>Herpotrichiellaceae</taxon>
        <taxon>Exophiala</taxon>
    </lineage>
</organism>
<dbReference type="Gene3D" id="1.25.10.10">
    <property type="entry name" value="Leucine-rich Repeat Variant"/>
    <property type="match status" value="1"/>
</dbReference>
<dbReference type="GO" id="GO:0005635">
    <property type="term" value="C:nuclear envelope"/>
    <property type="evidence" value="ECO:0007669"/>
    <property type="project" value="TreeGrafter"/>
</dbReference>
<dbReference type="GO" id="GO:0005829">
    <property type="term" value="C:cytosol"/>
    <property type="evidence" value="ECO:0007669"/>
    <property type="project" value="TreeGrafter"/>
</dbReference>
<dbReference type="RefSeq" id="XP_016264330.1">
    <property type="nucleotide sequence ID" value="XM_016406124.1"/>
</dbReference>
<evidence type="ECO:0000256" key="3">
    <source>
        <dbReference type="ARBA" id="ARBA00022927"/>
    </source>
</evidence>
<dbReference type="InterPro" id="IPR056840">
    <property type="entry name" value="HEAT_IPO9_central"/>
</dbReference>
<dbReference type="VEuPathDB" id="FungiDB:PV06_05148"/>
<dbReference type="GeneID" id="27357222"/>
<dbReference type="Pfam" id="PF25018">
    <property type="entry name" value="HEAT_IPO9_c"/>
    <property type="match status" value="1"/>
</dbReference>
<dbReference type="EMBL" id="KN847335">
    <property type="protein sequence ID" value="KIW44114.1"/>
    <property type="molecule type" value="Genomic_DNA"/>
</dbReference>
<dbReference type="STRING" id="215243.A0A0D2E8E6"/>
<dbReference type="AlphaFoldDB" id="A0A0D2E8E6"/>
<evidence type="ECO:0000256" key="4">
    <source>
        <dbReference type="ARBA" id="ARBA00023242"/>
    </source>
</evidence>
<dbReference type="InterPro" id="IPR001494">
    <property type="entry name" value="Importin-beta_N"/>
</dbReference>
<comment type="subcellular location">
    <subcellularLocation>
        <location evidence="1">Nucleus</location>
    </subcellularLocation>
</comment>
<proteinExistence type="predicted"/>
<dbReference type="HOGENOM" id="CLU_008920_1_1_1"/>
<keyword evidence="4" id="KW-0539">Nucleus</keyword>
<sequence length="1059" mass="114821">MPFKMEQQVLELLQATTRPDTAVIRDAEQGLLRLHGQPEFPFALLTIASHNDIDTGSRKSALTALKGYVQATWSPQFDETFKGTTYLDDAAKGRVRDQIFALCTVEGDQVPKDSAIQALAAGVVSRIASVDFPDAWPTLFPSLLTILSTSTNDAPVHGALRVLAELIDSGLTEEQFFMVARDLVNGLQHVATDNNRGLIVRAMTLNVFRSCFEMLEMVMGDHGAAVKAFLDESMRSWMPFFMEILKAPLPISDSSAVAIDQTETNLRGLVALKVQVVKTLDKLRSVYVHAISPHAVSLFQIVWEELSRVASPYAELFIEGTAEGKLVDSDNLPCSLDALILEEIDFLQVTMKAPPVRAELSSQMKQLGDAQHTVQWLQELIRVLVLYARIPAEEEGLWEYDANLYLSEATSLTANYTPRAACGELVVRSLGEWLKQMPIVAMLHFNQHAFSSPSTSWKEREALLYLLNQCIIDVSEVSGNLDSTIASALLEQVSAFLQDSHAFMRAAAQLLLGALFKVAGNDYAPAGAASFTNAVNAAVSDPSEVVKVACLNVIPTYLEALPSNVTLPMQGAIVNAVAEYVSSHDLKDELEDADDVKATLIQALRDAIMLDTTNITETSAIDLFFTLASDSAGNFQLFLLLTEAFEGIVSSVSSHGQENYVRLCSKTIPSLTGAFEVASMTQMSELTNLAAELVSALAEFGSEPLPAGFVSAVMPKLQRVLMEATDAELVRPATLAVEHMLEKGSAQFLTWTDSQGKSAIEVLLAIVNRLLNSPDVDENAGQEVGGLASTLVNKFGADKLGPYLMELLRAVAIRLATADRIQFIQNLCMVFVGLSLAAPKEVVDFLSEVNINGVNGLSVVLTKWLENSVHFAGFDEVRQNVVALSKIFSLQDERVKSVRVKGDLIIEANPSGRIKTRSQARLNPDQWTSVSADVKILKIMVDELASAATSQFPNLAAAQAAAEAALDEEDAEGGDDDGEWEDVGSGGAIDLASASVRNDLMAMVGEDGAASPTGSRARDEETAEYLMSWFKAEAGKPGFEPLFEQLTEEEKGKLRQLAA</sequence>
<evidence type="ECO:0000256" key="2">
    <source>
        <dbReference type="ARBA" id="ARBA00022448"/>
    </source>
</evidence>
<dbReference type="PANTHER" id="PTHR10997">
    <property type="entry name" value="IMPORTIN-7, 8, 11"/>
    <property type="match status" value="1"/>
</dbReference>
<keyword evidence="3" id="KW-0653">Protein transport</keyword>
<evidence type="ECO:0000256" key="1">
    <source>
        <dbReference type="ARBA" id="ARBA00004123"/>
    </source>
</evidence>
<evidence type="ECO:0000259" key="5">
    <source>
        <dbReference type="PROSITE" id="PS50166"/>
    </source>
</evidence>
<dbReference type="Proteomes" id="UP000053342">
    <property type="component" value="Unassembled WGS sequence"/>
</dbReference>
<protein>
    <recommendedName>
        <fullName evidence="5">Importin N-terminal domain-containing protein</fullName>
    </recommendedName>
</protein>
<dbReference type="SUPFAM" id="SSF48371">
    <property type="entry name" value="ARM repeat"/>
    <property type="match status" value="1"/>
</dbReference>
<dbReference type="GO" id="GO:0031267">
    <property type="term" value="F:small GTPase binding"/>
    <property type="evidence" value="ECO:0007669"/>
    <property type="project" value="InterPro"/>
</dbReference>
<dbReference type="PROSITE" id="PS50166">
    <property type="entry name" value="IMPORTIN_B_NT"/>
    <property type="match status" value="1"/>
</dbReference>
<dbReference type="InterPro" id="IPR011989">
    <property type="entry name" value="ARM-like"/>
</dbReference>
<evidence type="ECO:0000313" key="6">
    <source>
        <dbReference type="EMBL" id="KIW44114.1"/>
    </source>
</evidence>
<dbReference type="Pfam" id="PF03810">
    <property type="entry name" value="IBN_N"/>
    <property type="match status" value="1"/>
</dbReference>
<name>A0A0D2E8E6_9EURO</name>
<dbReference type="InterPro" id="IPR016024">
    <property type="entry name" value="ARM-type_fold"/>
</dbReference>
<reference evidence="6 7" key="1">
    <citation type="submission" date="2015-01" db="EMBL/GenBank/DDBJ databases">
        <title>The Genome Sequence of Exophiala oligosperma CBS72588.</title>
        <authorList>
            <consortium name="The Broad Institute Genomics Platform"/>
            <person name="Cuomo C."/>
            <person name="de Hoog S."/>
            <person name="Gorbushina A."/>
            <person name="Stielow B."/>
            <person name="Teixiera M."/>
            <person name="Abouelleil A."/>
            <person name="Chapman S.B."/>
            <person name="Priest M."/>
            <person name="Young S.K."/>
            <person name="Wortman J."/>
            <person name="Nusbaum C."/>
            <person name="Birren B."/>
        </authorList>
    </citation>
    <scope>NUCLEOTIDE SEQUENCE [LARGE SCALE GENOMIC DNA]</scope>
    <source>
        <strain evidence="6 7">CBS 72588</strain>
    </source>
</reference>
<dbReference type="GO" id="GO:0006606">
    <property type="term" value="P:protein import into nucleus"/>
    <property type="evidence" value="ECO:0007669"/>
    <property type="project" value="TreeGrafter"/>
</dbReference>
<dbReference type="PANTHER" id="PTHR10997:SF9">
    <property type="entry name" value="IMPORTIN-9"/>
    <property type="match status" value="1"/>
</dbReference>
<evidence type="ECO:0000313" key="7">
    <source>
        <dbReference type="Proteomes" id="UP000053342"/>
    </source>
</evidence>
<dbReference type="OrthoDB" id="431626at2759"/>
<keyword evidence="7" id="KW-1185">Reference proteome</keyword>
<accession>A0A0D2E8E6</accession>
<feature type="domain" description="Importin N-terminal" evidence="5">
    <location>
        <begin position="27"/>
        <end position="105"/>
    </location>
</feature>
<gene>
    <name evidence="6" type="ORF">PV06_05148</name>
</gene>
<keyword evidence="2" id="KW-0813">Transport</keyword>